<sequence>MPDGERTRVRRLPDRQVFDRTSLDAILDEALIAHVAYLDALPGGDEDDDIPLVLPFACARDGDTLLLHGSTGAGLLRACAAGTTISVEVTHLDALVVARSTFDHSMNYRSAVVIGVPEVVPDDEKAAALDVLVDHLLPGRSAEVRRPTRKELAATTVVRLSLATASVKVRAKGAATDPGDGEDRSVWAGILPLALVADAPVAEADVPDAVPVPPSVRAAAARE</sequence>
<name>A0ABP6ZAC4_9ACTN</name>
<reference evidence="2" key="1">
    <citation type="journal article" date="2019" name="Int. J. Syst. Evol. Microbiol.">
        <title>The Global Catalogue of Microorganisms (GCM) 10K type strain sequencing project: providing services to taxonomists for standard genome sequencing and annotation.</title>
        <authorList>
            <consortium name="The Broad Institute Genomics Platform"/>
            <consortium name="The Broad Institute Genome Sequencing Center for Infectious Disease"/>
            <person name="Wu L."/>
            <person name="Ma J."/>
        </authorList>
    </citation>
    <scope>NUCLEOTIDE SEQUENCE [LARGE SCALE GENOMIC DNA]</scope>
    <source>
        <strain evidence="2">JCM 16929</strain>
    </source>
</reference>
<dbReference type="EMBL" id="BAABAB010000002">
    <property type="protein sequence ID" value="GAA3603106.1"/>
    <property type="molecule type" value="Genomic_DNA"/>
</dbReference>
<comment type="caution">
    <text evidence="1">The sequence shown here is derived from an EMBL/GenBank/DDBJ whole genome shotgun (WGS) entry which is preliminary data.</text>
</comment>
<organism evidence="1 2">
    <name type="scientific">Microlunatus ginsengisoli</name>
    <dbReference type="NCBI Taxonomy" id="363863"/>
    <lineage>
        <taxon>Bacteria</taxon>
        <taxon>Bacillati</taxon>
        <taxon>Actinomycetota</taxon>
        <taxon>Actinomycetes</taxon>
        <taxon>Propionibacteriales</taxon>
        <taxon>Propionibacteriaceae</taxon>
        <taxon>Microlunatus</taxon>
    </lineage>
</organism>
<protein>
    <recommendedName>
        <fullName evidence="3">Pyridoxamine 5'-phosphate oxidase family protein</fullName>
    </recommendedName>
</protein>
<dbReference type="Gene3D" id="2.30.110.10">
    <property type="entry name" value="Electron Transport, Fmn-binding Protein, Chain A"/>
    <property type="match status" value="1"/>
</dbReference>
<dbReference type="Pfam" id="PF12900">
    <property type="entry name" value="Pyridox_ox_2"/>
    <property type="match status" value="1"/>
</dbReference>
<proteinExistence type="predicted"/>
<evidence type="ECO:0008006" key="3">
    <source>
        <dbReference type="Google" id="ProtNLM"/>
    </source>
</evidence>
<dbReference type="InterPro" id="IPR024747">
    <property type="entry name" value="Pyridox_Oxase-rel"/>
</dbReference>
<dbReference type="PANTHER" id="PTHR34071">
    <property type="entry name" value="5-NITROIMIDAZOLE ANTIBIOTICS RESISTANCE PROTEIN, NIMA-FAMILY-RELATED PROTEIN-RELATED"/>
    <property type="match status" value="1"/>
</dbReference>
<dbReference type="PANTHER" id="PTHR34071:SF2">
    <property type="entry name" value="FLAVIN-NUCLEOTIDE-BINDING PROTEIN"/>
    <property type="match status" value="1"/>
</dbReference>
<dbReference type="InterPro" id="IPR012349">
    <property type="entry name" value="Split_barrel_FMN-bd"/>
</dbReference>
<keyword evidence="2" id="KW-1185">Reference proteome</keyword>
<gene>
    <name evidence="1" type="ORF">GCM10022236_01070</name>
</gene>
<evidence type="ECO:0000313" key="1">
    <source>
        <dbReference type="EMBL" id="GAA3603106.1"/>
    </source>
</evidence>
<dbReference type="SUPFAM" id="SSF50475">
    <property type="entry name" value="FMN-binding split barrel"/>
    <property type="match status" value="1"/>
</dbReference>
<evidence type="ECO:0000313" key="2">
    <source>
        <dbReference type="Proteomes" id="UP001501490"/>
    </source>
</evidence>
<accession>A0ABP6ZAC4</accession>
<dbReference type="Proteomes" id="UP001501490">
    <property type="component" value="Unassembled WGS sequence"/>
</dbReference>